<organism evidence="3">
    <name type="scientific">Daucus carota subsp. sativus</name>
    <name type="common">Carrot</name>
    <dbReference type="NCBI Taxonomy" id="79200"/>
    <lineage>
        <taxon>Eukaryota</taxon>
        <taxon>Viridiplantae</taxon>
        <taxon>Streptophyta</taxon>
        <taxon>Embryophyta</taxon>
        <taxon>Tracheophyta</taxon>
        <taxon>Spermatophyta</taxon>
        <taxon>Magnoliopsida</taxon>
        <taxon>eudicotyledons</taxon>
        <taxon>Gunneridae</taxon>
        <taxon>Pentapetalae</taxon>
        <taxon>asterids</taxon>
        <taxon>campanulids</taxon>
        <taxon>Apiales</taxon>
        <taxon>Apiaceae</taxon>
        <taxon>Apioideae</taxon>
        <taxon>Scandiceae</taxon>
        <taxon>Daucinae</taxon>
        <taxon>Daucus</taxon>
        <taxon>Daucus sect. Daucus</taxon>
    </lineage>
</organism>
<dbReference type="EMBL" id="LNRQ01000001">
    <property type="protein sequence ID" value="KZN09391.1"/>
    <property type="molecule type" value="Genomic_DNA"/>
</dbReference>
<feature type="region of interest" description="Disordered" evidence="1">
    <location>
        <begin position="42"/>
        <end position="73"/>
    </location>
</feature>
<evidence type="ECO:0000313" key="3">
    <source>
        <dbReference type="EMBL" id="KZN09391.1"/>
    </source>
</evidence>
<feature type="chain" id="PRO_5007874135" evidence="2">
    <location>
        <begin position="34"/>
        <end position="73"/>
    </location>
</feature>
<protein>
    <submittedName>
        <fullName evidence="3">Uncharacterized protein</fullName>
    </submittedName>
</protein>
<reference evidence="3" key="1">
    <citation type="journal article" date="2016" name="Nat. Genet.">
        <title>A high-quality carrot genome assembly provides new insights into carotenoid accumulation and asterid genome evolution.</title>
        <authorList>
            <person name="Iorizzo M."/>
            <person name="Ellison S."/>
            <person name="Senalik D."/>
            <person name="Zeng P."/>
            <person name="Satapoomin P."/>
            <person name="Huang J."/>
            <person name="Bowman M."/>
            <person name="Iovene M."/>
            <person name="Sanseverino W."/>
            <person name="Cavagnaro P."/>
            <person name="Yildiz M."/>
            <person name="Macko-Podgorni A."/>
            <person name="Moranska E."/>
            <person name="Grzebelus E."/>
            <person name="Grzebelus D."/>
            <person name="Ashrafi H."/>
            <person name="Zheng Z."/>
            <person name="Cheng S."/>
            <person name="Spooner D."/>
            <person name="Van Deynze A."/>
            <person name="Simon P."/>
        </authorList>
    </citation>
    <scope>NUCLEOTIDE SEQUENCE [LARGE SCALE GENOMIC DNA]</scope>
    <source>
        <tissue evidence="3">Leaf</tissue>
    </source>
</reference>
<feature type="signal peptide" evidence="2">
    <location>
        <begin position="1"/>
        <end position="33"/>
    </location>
</feature>
<feature type="compositionally biased region" description="Polar residues" evidence="1">
    <location>
        <begin position="56"/>
        <end position="73"/>
    </location>
</feature>
<accession>A0A166GVA9</accession>
<comment type="caution">
    <text evidence="3">The sequence shown here is derived from an EMBL/GenBank/DDBJ whole genome shotgun (WGS) entry which is preliminary data.</text>
</comment>
<gene>
    <name evidence="3" type="ORF">DCAR_002047</name>
</gene>
<proteinExistence type="predicted"/>
<evidence type="ECO:0000256" key="2">
    <source>
        <dbReference type="SAM" id="SignalP"/>
    </source>
</evidence>
<name>A0A166GVA9_DAUCS</name>
<sequence>MMILSNKNIPKQPFSSLPLSLLLLSLPLPVSKPESDFLVVLSPPSMSNLHDHDKANPTNQSSGVAQKSLNQNG</sequence>
<evidence type="ECO:0000256" key="1">
    <source>
        <dbReference type="SAM" id="MobiDB-lite"/>
    </source>
</evidence>
<dbReference type="Gramene" id="KZN09391">
    <property type="protein sequence ID" value="KZN09391"/>
    <property type="gene ID" value="DCAR_002047"/>
</dbReference>
<keyword evidence="2" id="KW-0732">Signal</keyword>
<dbReference type="AlphaFoldDB" id="A0A166GVA9"/>